<name>A0A2D6YHZ2_9DELT</name>
<evidence type="ECO:0000256" key="5">
    <source>
        <dbReference type="ARBA" id="ARBA00022679"/>
    </source>
</evidence>
<dbReference type="Gene3D" id="3.40.50.12160">
    <property type="entry name" value="Methylthiotransferase, N-terminal domain"/>
    <property type="match status" value="1"/>
</dbReference>
<dbReference type="SFLD" id="SFLDG01061">
    <property type="entry name" value="methylthiotransferase"/>
    <property type="match status" value="1"/>
</dbReference>
<evidence type="ECO:0000256" key="2">
    <source>
        <dbReference type="ARBA" id="ARBA00003234"/>
    </source>
</evidence>
<keyword evidence="8" id="KW-0408">Iron</keyword>
<dbReference type="SFLD" id="SFLDS00029">
    <property type="entry name" value="Radical_SAM"/>
    <property type="match status" value="1"/>
</dbReference>
<dbReference type="CDD" id="cd01335">
    <property type="entry name" value="Radical_SAM"/>
    <property type="match status" value="1"/>
</dbReference>
<keyword evidence="16" id="KW-0689">Ribosomal protein</keyword>
<evidence type="ECO:0000259" key="14">
    <source>
        <dbReference type="PROSITE" id="PS51449"/>
    </source>
</evidence>
<evidence type="ECO:0000256" key="1">
    <source>
        <dbReference type="ARBA" id="ARBA00001966"/>
    </source>
</evidence>
<dbReference type="Pfam" id="PF00919">
    <property type="entry name" value="UPF0004"/>
    <property type="match status" value="1"/>
</dbReference>
<evidence type="ECO:0000256" key="8">
    <source>
        <dbReference type="ARBA" id="ARBA00023004"/>
    </source>
</evidence>
<proteinExistence type="predicted"/>
<dbReference type="PROSITE" id="PS51918">
    <property type="entry name" value="RADICAL_SAM"/>
    <property type="match status" value="1"/>
</dbReference>
<organism evidence="16 17">
    <name type="scientific">SAR324 cluster bacterium</name>
    <dbReference type="NCBI Taxonomy" id="2024889"/>
    <lineage>
        <taxon>Bacteria</taxon>
        <taxon>Deltaproteobacteria</taxon>
        <taxon>SAR324 cluster</taxon>
    </lineage>
</organism>
<dbReference type="GO" id="GO:0046872">
    <property type="term" value="F:metal ion binding"/>
    <property type="evidence" value="ECO:0007669"/>
    <property type="project" value="UniProtKB-KW"/>
</dbReference>
<dbReference type="GO" id="GO:0035597">
    <property type="term" value="F:tRNA-2-methylthio-N(6)-dimethylallyladenosine(37) synthase activity"/>
    <property type="evidence" value="ECO:0007669"/>
    <property type="project" value="UniProtKB-EC"/>
</dbReference>
<evidence type="ECO:0000313" key="16">
    <source>
        <dbReference type="EMBL" id="MAH62791.1"/>
    </source>
</evidence>
<dbReference type="GO" id="GO:0051539">
    <property type="term" value="F:4 iron, 4 sulfur cluster binding"/>
    <property type="evidence" value="ECO:0007669"/>
    <property type="project" value="UniProtKB-KW"/>
</dbReference>
<dbReference type="EC" id="2.8.4.3" evidence="10"/>
<feature type="domain" description="Radical SAM core" evidence="15">
    <location>
        <begin position="152"/>
        <end position="382"/>
    </location>
</feature>
<comment type="caution">
    <text evidence="16">The sequence shown here is derived from an EMBL/GenBank/DDBJ whole genome shotgun (WGS) entry which is preliminary data.</text>
</comment>
<evidence type="ECO:0000313" key="17">
    <source>
        <dbReference type="Proteomes" id="UP000226525"/>
    </source>
</evidence>
<gene>
    <name evidence="16" type="primary">rimO</name>
    <name evidence="16" type="ORF">CMN54_04940</name>
</gene>
<dbReference type="SMART" id="SM00729">
    <property type="entry name" value="Elp3"/>
    <property type="match status" value="1"/>
</dbReference>
<dbReference type="PANTHER" id="PTHR43837:SF1">
    <property type="entry name" value="RIBOSOMAL PROTEIN US12 METHYLTHIOTRANSFERASE RIMO"/>
    <property type="match status" value="1"/>
</dbReference>
<keyword evidence="16" id="KW-0687">Ribonucleoprotein</keyword>
<dbReference type="Pfam" id="PF04055">
    <property type="entry name" value="Radical_SAM"/>
    <property type="match status" value="1"/>
</dbReference>
<dbReference type="InterPro" id="IPR023404">
    <property type="entry name" value="rSAM_horseshoe"/>
</dbReference>
<evidence type="ECO:0000256" key="11">
    <source>
        <dbReference type="ARBA" id="ARBA00068570"/>
    </source>
</evidence>
<reference evidence="17" key="1">
    <citation type="submission" date="2017-09" db="EMBL/GenBank/DDBJ databases">
        <title>The Reconstruction of 2,631 Draft Metagenome-Assembled Genomes from the Global Oceans.</title>
        <authorList>
            <person name="Tully B.J."/>
            <person name="Graham E.D."/>
            <person name="Heidelberg J.F."/>
        </authorList>
    </citation>
    <scope>NUCLEOTIDE SEQUENCE [LARGE SCALE GENOMIC DNA]</scope>
</reference>
<dbReference type="PROSITE" id="PS51449">
    <property type="entry name" value="MTTASE_N"/>
    <property type="match status" value="1"/>
</dbReference>
<dbReference type="FunFam" id="3.40.50.12160:FF:000003">
    <property type="entry name" value="CDK5 regulatory subunit-associated protein 1"/>
    <property type="match status" value="1"/>
</dbReference>
<dbReference type="GO" id="GO:0005829">
    <property type="term" value="C:cytosol"/>
    <property type="evidence" value="ECO:0007669"/>
    <property type="project" value="TreeGrafter"/>
</dbReference>
<keyword evidence="5 16" id="KW-0808">Transferase</keyword>
<dbReference type="AlphaFoldDB" id="A0A2D6YHZ2"/>
<accession>A0A2D6YHZ2</accession>
<keyword evidence="7" id="KW-0479">Metal-binding</keyword>
<protein>
    <recommendedName>
        <fullName evidence="11">tRNA-2-methylthio-N(6)-dimethylallyladenosine synthase</fullName>
        <ecNumber evidence="10">2.8.4.3</ecNumber>
    </recommendedName>
    <alternativeName>
        <fullName evidence="13">(Dimethylallyl)adenosine tRNA methylthiotransferase MiaB</fullName>
    </alternativeName>
    <alternativeName>
        <fullName evidence="12">tRNA-i(6)A37 methylthiotransferase</fullName>
    </alternativeName>
</protein>
<evidence type="ECO:0000256" key="4">
    <source>
        <dbReference type="ARBA" id="ARBA00022490"/>
    </source>
</evidence>
<keyword evidence="6" id="KW-0949">S-adenosyl-L-methionine</keyword>
<dbReference type="NCBIfam" id="TIGR00089">
    <property type="entry name" value="MiaB/RimO family radical SAM methylthiotransferase"/>
    <property type="match status" value="1"/>
</dbReference>
<comment type="cofactor">
    <cofactor evidence="1">
        <name>[4Fe-4S] cluster</name>
        <dbReference type="ChEBI" id="CHEBI:49883"/>
    </cofactor>
</comment>
<dbReference type="SUPFAM" id="SSF102114">
    <property type="entry name" value="Radical SAM enzymes"/>
    <property type="match status" value="1"/>
</dbReference>
<evidence type="ECO:0000256" key="7">
    <source>
        <dbReference type="ARBA" id="ARBA00022723"/>
    </source>
</evidence>
<dbReference type="InterPro" id="IPR006638">
    <property type="entry name" value="Elp3/MiaA/NifB-like_rSAM"/>
</dbReference>
<dbReference type="InterPro" id="IPR007197">
    <property type="entry name" value="rSAM"/>
</dbReference>
<dbReference type="Proteomes" id="UP000226525">
    <property type="component" value="Unassembled WGS sequence"/>
</dbReference>
<dbReference type="GO" id="GO:0035599">
    <property type="term" value="F:aspartic acid methylthiotransferase activity"/>
    <property type="evidence" value="ECO:0007669"/>
    <property type="project" value="TreeGrafter"/>
</dbReference>
<evidence type="ECO:0000256" key="9">
    <source>
        <dbReference type="ARBA" id="ARBA00023014"/>
    </source>
</evidence>
<dbReference type="NCBIfam" id="TIGR01125">
    <property type="entry name" value="30S ribosomal protein S12 methylthiotransferase RimO"/>
    <property type="match status" value="1"/>
</dbReference>
<evidence type="ECO:0000256" key="12">
    <source>
        <dbReference type="ARBA" id="ARBA00080698"/>
    </source>
</evidence>
<dbReference type="InterPro" id="IPR058240">
    <property type="entry name" value="rSAM_sf"/>
</dbReference>
<evidence type="ECO:0000256" key="6">
    <source>
        <dbReference type="ARBA" id="ARBA00022691"/>
    </source>
</evidence>
<keyword evidence="9" id="KW-0411">Iron-sulfur</keyword>
<keyword evidence="4" id="KW-0963">Cytoplasm</keyword>
<dbReference type="FunFam" id="3.80.30.20:FF:000001">
    <property type="entry name" value="tRNA-2-methylthio-N(6)-dimethylallyladenosine synthase 2"/>
    <property type="match status" value="1"/>
</dbReference>
<evidence type="ECO:0000259" key="15">
    <source>
        <dbReference type="PROSITE" id="PS51918"/>
    </source>
</evidence>
<evidence type="ECO:0000256" key="3">
    <source>
        <dbReference type="ARBA" id="ARBA00022485"/>
    </source>
</evidence>
<feature type="domain" description="MTTase N-terminal" evidence="14">
    <location>
        <begin position="10"/>
        <end position="126"/>
    </location>
</feature>
<dbReference type="InterPro" id="IPR005839">
    <property type="entry name" value="Methylthiotransferase"/>
</dbReference>
<sequence length="388" mass="44500">MPVSYTVRRAKVYVETLGCSKNRVDSEIMLHHLSQNHYTLTLEPQEADAIVVNTCSFLTSATEESIKRILELSEFKETGRRSTLVAAGCLSQRYREDLLQEIPELDALLGSQDFSEIVPLLDRVCREPGKQLSFVQPKPHYQQFEDQEKQQSTPRHFAYVKIAEGCSNMCSFCNIPMLWGLLSSRSVPSIVNEIQQLVSRGVKEINLISQDTSSFGRDRGQLELAELLRSISALEGDFWVRLFYCYPNTFTGDVLAAFAADKRFCAYLNMPFQHIEDNVLRKMNHKINRLQIEQKMQEVKRILPEVAWRTTFIVGFPTETEEVFEQLLEFVAAGNFTHLGVFTYSPEDNIRSARLGDPVPNAVKHERKQRLMEAQRQVSQQRNQARLG</sequence>
<dbReference type="PANTHER" id="PTHR43837">
    <property type="entry name" value="RIBOSOMAL PROTEIN S12 METHYLTHIOTRANSFERASE RIMO"/>
    <property type="match status" value="1"/>
</dbReference>
<dbReference type="GO" id="GO:0005840">
    <property type="term" value="C:ribosome"/>
    <property type="evidence" value="ECO:0007669"/>
    <property type="project" value="UniProtKB-KW"/>
</dbReference>
<dbReference type="EMBL" id="NZEX01000051">
    <property type="protein sequence ID" value="MAH62791.1"/>
    <property type="molecule type" value="Genomic_DNA"/>
</dbReference>
<evidence type="ECO:0000256" key="13">
    <source>
        <dbReference type="ARBA" id="ARBA00081141"/>
    </source>
</evidence>
<comment type="function">
    <text evidence="2">Catalyzes the methylthiolation of N6-(dimethylallyl)adenosine (i(6)A), leading to the formation of 2-methylthio-N6-(dimethylallyl)adenosine (ms(2)i(6)A) at position 37 in tRNAs that read codons beginning with uridine.</text>
</comment>
<dbReference type="InterPro" id="IPR020612">
    <property type="entry name" value="Methylthiotransferase_CS"/>
</dbReference>
<dbReference type="SFLD" id="SFLDG01082">
    <property type="entry name" value="B12-binding_domain_containing"/>
    <property type="match status" value="1"/>
</dbReference>
<dbReference type="InterPro" id="IPR005840">
    <property type="entry name" value="Ribosomal_uS12_MeSTrfase_RimO"/>
</dbReference>
<keyword evidence="3" id="KW-0004">4Fe-4S</keyword>
<dbReference type="PROSITE" id="PS01278">
    <property type="entry name" value="MTTASE_RADICAL"/>
    <property type="match status" value="1"/>
</dbReference>
<evidence type="ECO:0000256" key="10">
    <source>
        <dbReference type="ARBA" id="ARBA00033765"/>
    </source>
</evidence>
<dbReference type="InterPro" id="IPR013848">
    <property type="entry name" value="Methylthiotransferase_N"/>
</dbReference>
<dbReference type="Gene3D" id="3.80.30.20">
    <property type="entry name" value="tm_1862 like domain"/>
    <property type="match status" value="1"/>
</dbReference>
<dbReference type="InterPro" id="IPR038135">
    <property type="entry name" value="Methylthiotransferase_N_sf"/>
</dbReference>